<reference evidence="1 2" key="1">
    <citation type="journal article" date="2013" name="Curr. Biol.">
        <title>The Genome of the Foraminiferan Reticulomyxa filosa.</title>
        <authorList>
            <person name="Glockner G."/>
            <person name="Hulsmann N."/>
            <person name="Schleicher M."/>
            <person name="Noegel A.A."/>
            <person name="Eichinger L."/>
            <person name="Gallinger C."/>
            <person name="Pawlowski J."/>
            <person name="Sierra R."/>
            <person name="Euteneuer U."/>
            <person name="Pillet L."/>
            <person name="Moustafa A."/>
            <person name="Platzer M."/>
            <person name="Groth M."/>
            <person name="Szafranski K."/>
            <person name="Schliwa M."/>
        </authorList>
    </citation>
    <scope>NUCLEOTIDE SEQUENCE [LARGE SCALE GENOMIC DNA]</scope>
</reference>
<dbReference type="Proteomes" id="UP000023152">
    <property type="component" value="Unassembled WGS sequence"/>
</dbReference>
<comment type="caution">
    <text evidence="1">The sequence shown here is derived from an EMBL/GenBank/DDBJ whole genome shotgun (WGS) entry which is preliminary data.</text>
</comment>
<proteinExistence type="predicted"/>
<protein>
    <submittedName>
        <fullName evidence="1">Uncharacterized protein</fullName>
    </submittedName>
</protein>
<gene>
    <name evidence="1" type="ORF">RFI_05647</name>
</gene>
<organism evidence="1 2">
    <name type="scientific">Reticulomyxa filosa</name>
    <dbReference type="NCBI Taxonomy" id="46433"/>
    <lineage>
        <taxon>Eukaryota</taxon>
        <taxon>Sar</taxon>
        <taxon>Rhizaria</taxon>
        <taxon>Retaria</taxon>
        <taxon>Foraminifera</taxon>
        <taxon>Monothalamids</taxon>
        <taxon>Reticulomyxidae</taxon>
        <taxon>Reticulomyxa</taxon>
    </lineage>
</organism>
<evidence type="ECO:0000313" key="1">
    <source>
        <dbReference type="EMBL" id="ETO31475.1"/>
    </source>
</evidence>
<keyword evidence="2" id="KW-1185">Reference proteome</keyword>
<sequence length="325" mass="38591">MSLLRCISNCRRFTTLFEYSQQRNAKIDIKTLLKSEPWATKFLFSPVSDDRVKAVYPMIRDCSEMIKRSEDHEQVFRKEEFAFICQRYNLFDYYTQSKEYQVHIPELLNNHMDEFDKETGVCVACDDYIIKESDIPVIRKHIQKISVLKCLEQAWNMTAQEIVSNKEDPQKLYSFRFVNEDGWAWLHPQMKSLLDDAFQSNGDDIVHKKSAKQISQFLRSTDAFSVRHVELEHFAILCKYCNVVFPCDDIDFSYSIDSNLSNSIDMILYPHFRHCISFLNVLKAYNFRFLRHLFQTYPNEMRGFWDNHVGIDSFIDSKEKYVILS</sequence>
<evidence type="ECO:0000313" key="2">
    <source>
        <dbReference type="Proteomes" id="UP000023152"/>
    </source>
</evidence>
<name>X6NYU6_RETFI</name>
<accession>X6NYU6</accession>
<dbReference type="AlphaFoldDB" id="X6NYU6"/>
<dbReference type="EMBL" id="ASPP01004910">
    <property type="protein sequence ID" value="ETO31475.1"/>
    <property type="molecule type" value="Genomic_DNA"/>
</dbReference>